<protein>
    <submittedName>
        <fullName evidence="1">Uncharacterized protein</fullName>
    </submittedName>
</protein>
<keyword evidence="2" id="KW-1185">Reference proteome</keyword>
<reference evidence="1 2" key="2">
    <citation type="journal article" date="2023" name="Mol. Biol. Evol.">
        <title>Genomics of Secondarily Temperate Adaptation in the Only Non-Antarctic Icefish.</title>
        <authorList>
            <person name="Rivera-Colon A.G."/>
            <person name="Rayamajhi N."/>
            <person name="Minhas B.F."/>
            <person name="Madrigal G."/>
            <person name="Bilyk K.T."/>
            <person name="Yoon V."/>
            <person name="Hune M."/>
            <person name="Gregory S."/>
            <person name="Cheng C.H.C."/>
            <person name="Catchen J.M."/>
        </authorList>
    </citation>
    <scope>NUCLEOTIDE SEQUENCE [LARGE SCALE GENOMIC DNA]</scope>
    <source>
        <strain evidence="1">JMC-PN-2008</strain>
    </source>
</reference>
<evidence type="ECO:0000313" key="1">
    <source>
        <dbReference type="EMBL" id="KAK5852341.1"/>
    </source>
</evidence>
<reference evidence="1 2" key="1">
    <citation type="journal article" date="2023" name="Genes (Basel)">
        <title>Chromosome-Level Genome Assembly and Circadian Gene Repertoire of the Patagonia Blennie Eleginops maclovinus-The Closest Ancestral Proxy of Antarctic Cryonotothenioids.</title>
        <authorList>
            <person name="Cheng C.C."/>
            <person name="Rivera-Colon A.G."/>
            <person name="Minhas B.F."/>
            <person name="Wilson L."/>
            <person name="Rayamajhi N."/>
            <person name="Vargas-Chacoff L."/>
            <person name="Catchen J.M."/>
        </authorList>
    </citation>
    <scope>NUCLEOTIDE SEQUENCE [LARGE SCALE GENOMIC DNA]</scope>
    <source>
        <strain evidence="1">JMC-PN-2008</strain>
    </source>
</reference>
<name>A0AAN8A3Z8_ELEMC</name>
<evidence type="ECO:0000313" key="2">
    <source>
        <dbReference type="Proteomes" id="UP001346869"/>
    </source>
</evidence>
<comment type="caution">
    <text evidence="1">The sequence shown here is derived from an EMBL/GenBank/DDBJ whole genome shotgun (WGS) entry which is preliminary data.</text>
</comment>
<sequence>MHEEQHTSVLSGPAVRHSARGAARLLTRRGSGPAVLCVQAVAYTRGDFTTVSCRLLARWRDDLEGRGGESLGEKGWVFRRGTEEKKEAGAR</sequence>
<proteinExistence type="predicted"/>
<organism evidence="1 2">
    <name type="scientific">Eleginops maclovinus</name>
    <name type="common">Patagonian blennie</name>
    <name type="synonym">Eleginus maclovinus</name>
    <dbReference type="NCBI Taxonomy" id="56733"/>
    <lineage>
        <taxon>Eukaryota</taxon>
        <taxon>Metazoa</taxon>
        <taxon>Chordata</taxon>
        <taxon>Craniata</taxon>
        <taxon>Vertebrata</taxon>
        <taxon>Euteleostomi</taxon>
        <taxon>Actinopterygii</taxon>
        <taxon>Neopterygii</taxon>
        <taxon>Teleostei</taxon>
        <taxon>Neoteleostei</taxon>
        <taxon>Acanthomorphata</taxon>
        <taxon>Eupercaria</taxon>
        <taxon>Perciformes</taxon>
        <taxon>Notothenioidei</taxon>
        <taxon>Eleginopidae</taxon>
        <taxon>Eleginops</taxon>
    </lineage>
</organism>
<dbReference type="Proteomes" id="UP001346869">
    <property type="component" value="Unassembled WGS sequence"/>
</dbReference>
<dbReference type="EMBL" id="JAUZQC010000021">
    <property type="protein sequence ID" value="KAK5852341.1"/>
    <property type="molecule type" value="Genomic_DNA"/>
</dbReference>
<dbReference type="AlphaFoldDB" id="A0AAN8A3Z8"/>
<accession>A0AAN8A3Z8</accession>
<gene>
    <name evidence="1" type="ORF">PBY51_023816</name>
</gene>